<dbReference type="InterPro" id="IPR005706">
    <property type="entry name" value="Ribosomal_uS2_bac/mit/plastid"/>
</dbReference>
<dbReference type="CDD" id="cd01425">
    <property type="entry name" value="RPS2"/>
    <property type="match status" value="1"/>
</dbReference>
<dbReference type="Gene3D" id="3.40.50.10490">
    <property type="entry name" value="Glucose-6-phosphate isomerase like protein, domain 1"/>
    <property type="match status" value="1"/>
</dbReference>
<dbReference type="InterPro" id="IPR023591">
    <property type="entry name" value="Ribosomal_uS2_flav_dom_sf"/>
</dbReference>
<dbReference type="PANTHER" id="PTHR12534">
    <property type="entry name" value="30S RIBOSOMAL PROTEIN S2 PROKARYOTIC AND ORGANELLAR"/>
    <property type="match status" value="1"/>
</dbReference>
<evidence type="ECO:0000256" key="3">
    <source>
        <dbReference type="ARBA" id="ARBA00023274"/>
    </source>
</evidence>
<organism evidence="6">
    <name type="scientific">Candidatus Shikimatogenerans sp. Tcar</name>
    <dbReference type="NCBI Taxonomy" id="3158565"/>
    <lineage>
        <taxon>Bacteria</taxon>
        <taxon>Pseudomonadati</taxon>
        <taxon>Bacteroidota</taxon>
        <taxon>Flavobacteriia</taxon>
        <taxon>Flavobacteriales</taxon>
        <taxon>Candidatus Shikimatogenerans</taxon>
    </lineage>
</organism>
<accession>A0AAU7QSH3</accession>
<dbReference type="GO" id="GO:0015935">
    <property type="term" value="C:small ribosomal subunit"/>
    <property type="evidence" value="ECO:0007669"/>
    <property type="project" value="InterPro"/>
</dbReference>
<evidence type="ECO:0000256" key="2">
    <source>
        <dbReference type="ARBA" id="ARBA00022980"/>
    </source>
</evidence>
<keyword evidence="3 5" id="KW-0687">Ribonucleoprotein</keyword>
<dbReference type="HAMAP" id="MF_00291_B">
    <property type="entry name" value="Ribosomal_uS2_B"/>
    <property type="match status" value="1"/>
</dbReference>
<protein>
    <recommendedName>
        <fullName evidence="4 5">Small ribosomal subunit protein uS2</fullName>
    </recommendedName>
</protein>
<comment type="similarity">
    <text evidence="1 5">Belongs to the universal ribosomal protein uS2 family.</text>
</comment>
<dbReference type="GO" id="GO:0003735">
    <property type="term" value="F:structural constituent of ribosome"/>
    <property type="evidence" value="ECO:0007669"/>
    <property type="project" value="InterPro"/>
</dbReference>
<dbReference type="AlphaFoldDB" id="A0AAU7QSH3"/>
<name>A0AAU7QSH3_9FLAO</name>
<sequence>MKTNIIKDIINNKIHIGHLKKYRNIYMKDYIINVKNGVDIINPFKFLYRLKIASKNLTICSKIGGVILYFGNKIFIKDLIKKYAMKNNMPFINKKWSPGLLTNMYTTRITLMKKNIIKNKKISKIYNYLPIKEQNKLNRDYIKIKNRLNDVKDMKYLPMYLIITNINGNENIIKEANKMKILIIGIVDTNTNPNNIDFPIPANDDLKISINYILNYLTNAITIGKKKI</sequence>
<evidence type="ECO:0000256" key="5">
    <source>
        <dbReference type="HAMAP-Rule" id="MF_00291"/>
    </source>
</evidence>
<gene>
    <name evidence="5 6" type="primary">rpsB</name>
    <name evidence="6" type="ORF">ABNO60_00890</name>
</gene>
<dbReference type="PANTHER" id="PTHR12534:SF0">
    <property type="entry name" value="SMALL RIBOSOMAL SUBUNIT PROTEIN US2M"/>
    <property type="match status" value="1"/>
</dbReference>
<dbReference type="GO" id="GO:0006412">
    <property type="term" value="P:translation"/>
    <property type="evidence" value="ECO:0007669"/>
    <property type="project" value="UniProtKB-UniRule"/>
</dbReference>
<keyword evidence="2 5" id="KW-0689">Ribosomal protein</keyword>
<evidence type="ECO:0000256" key="1">
    <source>
        <dbReference type="ARBA" id="ARBA00006242"/>
    </source>
</evidence>
<dbReference type="Gene3D" id="1.10.287.610">
    <property type="entry name" value="Helix hairpin bin"/>
    <property type="match status" value="1"/>
</dbReference>
<proteinExistence type="inferred from homology"/>
<dbReference type="SUPFAM" id="SSF52313">
    <property type="entry name" value="Ribosomal protein S2"/>
    <property type="match status" value="1"/>
</dbReference>
<dbReference type="NCBIfam" id="TIGR01011">
    <property type="entry name" value="rpsB_bact"/>
    <property type="match status" value="1"/>
</dbReference>
<evidence type="ECO:0000313" key="6">
    <source>
        <dbReference type="EMBL" id="XBT18686.1"/>
    </source>
</evidence>
<evidence type="ECO:0000256" key="4">
    <source>
        <dbReference type="ARBA" id="ARBA00035256"/>
    </source>
</evidence>
<reference evidence="6" key="1">
    <citation type="submission" date="2024-06" db="EMBL/GenBank/DDBJ databases">
        <title>Diversity, functionality, and evolutionary history of bacterial symbionts in false click beetles (Coleoptera, Throscidae).</title>
        <authorList>
            <person name="Wierz J.C."/>
            <person name="Malm H."/>
            <person name="Kaltenpoth M."/>
            <person name="Engl T."/>
        </authorList>
    </citation>
    <scope>NUCLEOTIDE SEQUENCE</scope>
    <source>
        <strain evidence="6">Tcar</strain>
    </source>
</reference>
<dbReference type="InterPro" id="IPR001865">
    <property type="entry name" value="Ribosomal_uS2"/>
</dbReference>
<dbReference type="EMBL" id="CP157896">
    <property type="protein sequence ID" value="XBT18686.1"/>
    <property type="molecule type" value="Genomic_DNA"/>
</dbReference>
<dbReference type="PRINTS" id="PR00395">
    <property type="entry name" value="RIBOSOMALS2"/>
</dbReference>
<dbReference type="Pfam" id="PF00318">
    <property type="entry name" value="Ribosomal_S2"/>
    <property type="match status" value="1"/>
</dbReference>